<dbReference type="AlphaFoldDB" id="A0AB35LBH6"/>
<accession>A0AB35LBH6</accession>
<evidence type="ECO:0000256" key="1">
    <source>
        <dbReference type="SAM" id="Phobius"/>
    </source>
</evidence>
<reference evidence="2" key="2">
    <citation type="submission" date="2023-10" db="EMBL/GenBank/DDBJ databases">
        <title>Analysis of Resistance Genes of Carbapenem-resistant Providencia rettgeri.</title>
        <authorList>
            <person name="Liu M."/>
        </authorList>
    </citation>
    <scope>NUCLEOTIDE SEQUENCE</scope>
    <source>
        <strain evidence="2">QITACRE101</strain>
    </source>
</reference>
<comment type="caution">
    <text evidence="2">The sequence shown here is derived from an EMBL/GenBank/DDBJ whole genome shotgun (WGS) entry which is preliminary data.</text>
</comment>
<reference evidence="2" key="1">
    <citation type="submission" date="2023-04" db="EMBL/GenBank/DDBJ databases">
        <authorList>
            <person name="Li W."/>
        </authorList>
    </citation>
    <scope>NUCLEOTIDE SEQUENCE</scope>
    <source>
        <strain evidence="2">QITACRE101</strain>
    </source>
</reference>
<keyword evidence="1" id="KW-1133">Transmembrane helix</keyword>
<feature type="transmembrane region" description="Helical" evidence="1">
    <location>
        <begin position="12"/>
        <end position="30"/>
    </location>
</feature>
<dbReference type="RefSeq" id="WP_209101978.1">
    <property type="nucleotide sequence ID" value="NZ_JACTAI010000003.1"/>
</dbReference>
<sequence length="195" mass="22042">MEQQLIDALKESVNFLTLAVFSFIACFAMYRTKNERKRNNVKTRWWDIAIFWFYTILFLILGAGSIALIVREFMQNSASGGVIGIVGFIAVLVIVNAATVVFGVLEFFDKKEEENMGMPEKLDDSIAQLLSTDKYSVTWLMQMESNNVVFSRIVNGKVDESYVPVSYDKANVYAASILNGLQPPKHLYLSDKRIG</sequence>
<feature type="transmembrane region" description="Helical" evidence="1">
    <location>
        <begin position="51"/>
        <end position="70"/>
    </location>
</feature>
<dbReference type="Proteomes" id="UP001162044">
    <property type="component" value="Unassembled WGS sequence"/>
</dbReference>
<organism evidence="2 3">
    <name type="scientific">Providencia rettgeri</name>
    <dbReference type="NCBI Taxonomy" id="587"/>
    <lineage>
        <taxon>Bacteria</taxon>
        <taxon>Pseudomonadati</taxon>
        <taxon>Pseudomonadota</taxon>
        <taxon>Gammaproteobacteria</taxon>
        <taxon>Enterobacterales</taxon>
        <taxon>Morganellaceae</taxon>
        <taxon>Providencia</taxon>
    </lineage>
</organism>
<keyword evidence="1" id="KW-0472">Membrane</keyword>
<gene>
    <name evidence="2" type="ORF">QDQ51_09730</name>
</gene>
<evidence type="ECO:0000313" key="2">
    <source>
        <dbReference type="EMBL" id="MDH2305685.1"/>
    </source>
</evidence>
<name>A0AB35LBH6_PRORE</name>
<evidence type="ECO:0000313" key="3">
    <source>
        <dbReference type="Proteomes" id="UP001162044"/>
    </source>
</evidence>
<proteinExistence type="predicted"/>
<protein>
    <submittedName>
        <fullName evidence="2">Uncharacterized protein</fullName>
    </submittedName>
</protein>
<keyword evidence="1" id="KW-0812">Transmembrane</keyword>
<dbReference type="EMBL" id="JARVQW010000004">
    <property type="protein sequence ID" value="MDH2305685.1"/>
    <property type="molecule type" value="Genomic_DNA"/>
</dbReference>
<feature type="transmembrane region" description="Helical" evidence="1">
    <location>
        <begin position="82"/>
        <end position="108"/>
    </location>
</feature>